<dbReference type="Proteomes" id="UP001189429">
    <property type="component" value="Unassembled WGS sequence"/>
</dbReference>
<feature type="non-terminal residue" evidence="2">
    <location>
        <position position="167"/>
    </location>
</feature>
<evidence type="ECO:0000259" key="1">
    <source>
        <dbReference type="Pfam" id="PF02338"/>
    </source>
</evidence>
<reference evidence="2" key="1">
    <citation type="submission" date="2023-10" db="EMBL/GenBank/DDBJ databases">
        <authorList>
            <person name="Chen Y."/>
            <person name="Shah S."/>
            <person name="Dougan E. K."/>
            <person name="Thang M."/>
            <person name="Chan C."/>
        </authorList>
    </citation>
    <scope>NUCLEOTIDE SEQUENCE [LARGE SCALE GENOMIC DNA]</scope>
</reference>
<comment type="caution">
    <text evidence="2">The sequence shown here is derived from an EMBL/GenBank/DDBJ whole genome shotgun (WGS) entry which is preliminary data.</text>
</comment>
<sequence length="167" mass="18753">MLEHAEDLRLFHADEDFEDVEESFEAYVEHMRSPARWGSQLELMALCRRHEVNAIVHQHGMPAYEMVFAPLEARCIQVSYHDGEHYNSVRFATDMEPSQPARFLSLREVRGRAEASREDVRRVGEVLPAGLAVPDAGVLAALAEVREQSPGVDEETLVAATVELLVA</sequence>
<gene>
    <name evidence="2" type="ORF">PCOR1329_LOCUS80983</name>
</gene>
<dbReference type="Pfam" id="PF02338">
    <property type="entry name" value="OTU"/>
    <property type="match status" value="1"/>
</dbReference>
<dbReference type="EMBL" id="CAUYUJ010021518">
    <property type="protein sequence ID" value="CAK0905229.1"/>
    <property type="molecule type" value="Genomic_DNA"/>
</dbReference>
<organism evidence="2 3">
    <name type="scientific">Prorocentrum cordatum</name>
    <dbReference type="NCBI Taxonomy" id="2364126"/>
    <lineage>
        <taxon>Eukaryota</taxon>
        <taxon>Sar</taxon>
        <taxon>Alveolata</taxon>
        <taxon>Dinophyceae</taxon>
        <taxon>Prorocentrales</taxon>
        <taxon>Prorocentraceae</taxon>
        <taxon>Prorocentrum</taxon>
    </lineage>
</organism>
<dbReference type="Gene3D" id="3.90.70.80">
    <property type="match status" value="1"/>
</dbReference>
<feature type="domain" description="OTU" evidence="1">
    <location>
        <begin position="1"/>
        <end position="86"/>
    </location>
</feature>
<proteinExistence type="predicted"/>
<dbReference type="InterPro" id="IPR003323">
    <property type="entry name" value="OTU_dom"/>
</dbReference>
<name>A0ABN9XYP5_9DINO</name>
<evidence type="ECO:0000313" key="2">
    <source>
        <dbReference type="EMBL" id="CAK0905229.1"/>
    </source>
</evidence>
<dbReference type="SUPFAM" id="SSF54001">
    <property type="entry name" value="Cysteine proteinases"/>
    <property type="match status" value="1"/>
</dbReference>
<protein>
    <recommendedName>
        <fullName evidence="1">OTU domain-containing protein</fullName>
    </recommendedName>
</protein>
<accession>A0ABN9XYP5</accession>
<dbReference type="InterPro" id="IPR038765">
    <property type="entry name" value="Papain-like_cys_pep_sf"/>
</dbReference>
<keyword evidence="3" id="KW-1185">Reference proteome</keyword>
<evidence type="ECO:0000313" key="3">
    <source>
        <dbReference type="Proteomes" id="UP001189429"/>
    </source>
</evidence>